<organism evidence="2">
    <name type="scientific">Ganoderma boninense</name>
    <dbReference type="NCBI Taxonomy" id="34458"/>
    <lineage>
        <taxon>Eukaryota</taxon>
        <taxon>Fungi</taxon>
        <taxon>Dikarya</taxon>
        <taxon>Basidiomycota</taxon>
        <taxon>Agaricomycotina</taxon>
        <taxon>Agaricomycetes</taxon>
        <taxon>Polyporales</taxon>
        <taxon>Polyporaceae</taxon>
        <taxon>Ganoderma</taxon>
    </lineage>
</organism>
<name>A0A5K1K385_9APHY</name>
<feature type="region of interest" description="Disordered" evidence="1">
    <location>
        <begin position="61"/>
        <end position="86"/>
    </location>
</feature>
<protein>
    <submittedName>
        <fullName evidence="2">Calcium/proton exchanger</fullName>
    </submittedName>
</protein>
<accession>A0A5K1K385</accession>
<evidence type="ECO:0000256" key="1">
    <source>
        <dbReference type="SAM" id="MobiDB-lite"/>
    </source>
</evidence>
<gene>
    <name evidence="2" type="primary">J9VDQ4</name>
</gene>
<feature type="region of interest" description="Disordered" evidence="1">
    <location>
        <begin position="1"/>
        <end position="43"/>
    </location>
</feature>
<sequence>MNSAAPVSSPEQPSPHQDKEKDKTNSGGEDSRSGISTIVEPAGDRLASIAEPDEEVDNAFHNIREGGKPDPFEVSMGPNDVDNPKSWSKTYRWYVTGLSAVLLLNATFASSAPTGLMPRLKSNLDSAGK</sequence>
<feature type="compositionally biased region" description="Basic and acidic residues" evidence="1">
    <location>
        <begin position="62"/>
        <end position="71"/>
    </location>
</feature>
<proteinExistence type="predicted"/>
<evidence type="ECO:0000313" key="2">
    <source>
        <dbReference type="EMBL" id="VWP00313.1"/>
    </source>
</evidence>
<dbReference type="EMBL" id="LR728359">
    <property type="protein sequence ID" value="VWP00313.1"/>
    <property type="molecule type" value="Genomic_DNA"/>
</dbReference>
<reference evidence="2" key="1">
    <citation type="submission" date="2019-10" db="EMBL/GenBank/DDBJ databases">
        <authorList>
            <person name="Nor Muhammad N."/>
        </authorList>
    </citation>
    <scope>NUCLEOTIDE SEQUENCE</scope>
</reference>
<feature type="compositionally biased region" description="Basic and acidic residues" evidence="1">
    <location>
        <begin position="16"/>
        <end position="32"/>
    </location>
</feature>
<dbReference type="AlphaFoldDB" id="A0A5K1K385"/>
<feature type="compositionally biased region" description="Polar residues" evidence="1">
    <location>
        <begin position="1"/>
        <end position="15"/>
    </location>
</feature>